<gene>
    <name evidence="1" type="ORF">JK629_11595</name>
</gene>
<protein>
    <submittedName>
        <fullName evidence="1">Uncharacterized protein</fullName>
    </submittedName>
</protein>
<dbReference type="RefSeq" id="WP_202335784.1">
    <property type="nucleotide sequence ID" value="NZ_CP068439.1"/>
</dbReference>
<accession>A0ABX7DPF8</accession>
<sequence length="99" mass="11037">MPRAICSASIPWRKSKDNTFFNSEKEMGNIVEIFQTNISNFKDAAKITSTIQGHFPFYDTNFDLEDSDNILRIEAAEPIDASGICELLSKAGFKGTLLT</sequence>
<organism evidence="1 2">
    <name type="scientific">Aequorivita iocasae</name>
    <dbReference type="NCBI Taxonomy" id="2803865"/>
    <lineage>
        <taxon>Bacteria</taxon>
        <taxon>Pseudomonadati</taxon>
        <taxon>Bacteroidota</taxon>
        <taxon>Flavobacteriia</taxon>
        <taxon>Flavobacteriales</taxon>
        <taxon>Flavobacteriaceae</taxon>
        <taxon>Aequorivita</taxon>
    </lineage>
</organism>
<reference evidence="1 2" key="1">
    <citation type="submission" date="2021-01" db="EMBL/GenBank/DDBJ databases">
        <title>Aequorivita sp. strain KX20305, a bacterium isolated from the sediment collected at a cold seep field in South China Sea.</title>
        <authorList>
            <person name="Zhang H."/>
            <person name="Li C."/>
        </authorList>
    </citation>
    <scope>NUCLEOTIDE SEQUENCE [LARGE SCALE GENOMIC DNA]</scope>
    <source>
        <strain evidence="1 2">KX20305</strain>
    </source>
</reference>
<evidence type="ECO:0000313" key="1">
    <source>
        <dbReference type="EMBL" id="QQX75973.1"/>
    </source>
</evidence>
<name>A0ABX7DPF8_9FLAO</name>
<dbReference type="EMBL" id="CP068439">
    <property type="protein sequence ID" value="QQX75973.1"/>
    <property type="molecule type" value="Genomic_DNA"/>
</dbReference>
<keyword evidence="2" id="KW-1185">Reference proteome</keyword>
<proteinExistence type="predicted"/>
<dbReference type="Proteomes" id="UP000629420">
    <property type="component" value="Chromosome"/>
</dbReference>
<evidence type="ECO:0000313" key="2">
    <source>
        <dbReference type="Proteomes" id="UP000629420"/>
    </source>
</evidence>